<evidence type="ECO:0000313" key="3">
    <source>
        <dbReference type="Proteomes" id="UP001459277"/>
    </source>
</evidence>
<gene>
    <name evidence="2" type="ORF">SO802_010452</name>
</gene>
<dbReference type="Proteomes" id="UP001459277">
    <property type="component" value="Unassembled WGS sequence"/>
</dbReference>
<evidence type="ECO:0000259" key="1">
    <source>
        <dbReference type="Pfam" id="PF25568"/>
    </source>
</evidence>
<feature type="domain" description="AAA+ ATPase At3g28540-like C-terminal" evidence="1">
    <location>
        <begin position="2"/>
        <end position="62"/>
    </location>
</feature>
<dbReference type="EMBL" id="JAZDWU010000003">
    <property type="protein sequence ID" value="KAL0008950.1"/>
    <property type="molecule type" value="Genomic_DNA"/>
</dbReference>
<dbReference type="AlphaFoldDB" id="A0AAW2DIG8"/>
<sequence length="137" mass="14787">MHAFKALVKNYLGLDSHPVFEVVESYLRSGEALTPAQVGEVLLRNRGDANLALRDVVSAMQAKILGLGHGEGMECDDAAVEAGKLPESVLMVGSPESWMKKRKESGGCGGGSTWEKKVKFLVRLRSLTKSDSGKRDV</sequence>
<proteinExistence type="predicted"/>
<dbReference type="Gene3D" id="6.10.280.40">
    <property type="match status" value="1"/>
</dbReference>
<evidence type="ECO:0000313" key="2">
    <source>
        <dbReference type="EMBL" id="KAL0008950.1"/>
    </source>
</evidence>
<organism evidence="2 3">
    <name type="scientific">Lithocarpus litseifolius</name>
    <dbReference type="NCBI Taxonomy" id="425828"/>
    <lineage>
        <taxon>Eukaryota</taxon>
        <taxon>Viridiplantae</taxon>
        <taxon>Streptophyta</taxon>
        <taxon>Embryophyta</taxon>
        <taxon>Tracheophyta</taxon>
        <taxon>Spermatophyta</taxon>
        <taxon>Magnoliopsida</taxon>
        <taxon>eudicotyledons</taxon>
        <taxon>Gunneridae</taxon>
        <taxon>Pentapetalae</taxon>
        <taxon>rosids</taxon>
        <taxon>fabids</taxon>
        <taxon>Fagales</taxon>
        <taxon>Fagaceae</taxon>
        <taxon>Lithocarpus</taxon>
    </lineage>
</organism>
<dbReference type="InterPro" id="IPR058017">
    <property type="entry name" value="At3g28540-like_C"/>
</dbReference>
<accession>A0AAW2DIG8</accession>
<protein>
    <recommendedName>
        <fullName evidence="1">AAA+ ATPase At3g28540-like C-terminal domain-containing protein</fullName>
    </recommendedName>
</protein>
<dbReference type="Pfam" id="PF25568">
    <property type="entry name" value="AAA_lid_At3g28540"/>
    <property type="match status" value="1"/>
</dbReference>
<reference evidence="2 3" key="1">
    <citation type="submission" date="2024-01" db="EMBL/GenBank/DDBJ databases">
        <title>A telomere-to-telomere, gap-free genome of sweet tea (Lithocarpus litseifolius).</title>
        <authorList>
            <person name="Zhou J."/>
        </authorList>
    </citation>
    <scope>NUCLEOTIDE SEQUENCE [LARGE SCALE GENOMIC DNA]</scope>
    <source>
        <strain evidence="2">Zhou-2022a</strain>
        <tissue evidence="2">Leaf</tissue>
    </source>
</reference>
<keyword evidence="3" id="KW-1185">Reference proteome</keyword>
<comment type="caution">
    <text evidence="2">The sequence shown here is derived from an EMBL/GenBank/DDBJ whole genome shotgun (WGS) entry which is preliminary data.</text>
</comment>
<name>A0AAW2DIG8_9ROSI</name>